<proteinExistence type="predicted"/>
<evidence type="ECO:0000313" key="3">
    <source>
        <dbReference type="Proteomes" id="UP001151760"/>
    </source>
</evidence>
<dbReference type="Gene3D" id="3.30.70.270">
    <property type="match status" value="1"/>
</dbReference>
<reference evidence="2" key="1">
    <citation type="journal article" date="2022" name="Int. J. Mol. Sci.">
        <title>Draft Genome of Tanacetum Coccineum: Genomic Comparison of Closely Related Tanacetum-Family Plants.</title>
        <authorList>
            <person name="Yamashiro T."/>
            <person name="Shiraishi A."/>
            <person name="Nakayama K."/>
            <person name="Satake H."/>
        </authorList>
    </citation>
    <scope>NUCLEOTIDE SEQUENCE</scope>
</reference>
<dbReference type="InterPro" id="IPR043502">
    <property type="entry name" value="DNA/RNA_pol_sf"/>
</dbReference>
<reference evidence="2" key="2">
    <citation type="submission" date="2022-01" db="EMBL/GenBank/DDBJ databases">
        <authorList>
            <person name="Yamashiro T."/>
            <person name="Shiraishi A."/>
            <person name="Satake H."/>
            <person name="Nakayama K."/>
        </authorList>
    </citation>
    <scope>NUCLEOTIDE SEQUENCE</scope>
</reference>
<keyword evidence="3" id="KW-1185">Reference proteome</keyword>
<dbReference type="InterPro" id="IPR000477">
    <property type="entry name" value="RT_dom"/>
</dbReference>
<dbReference type="InterPro" id="IPR053134">
    <property type="entry name" value="RNA-dir_DNA_polymerase"/>
</dbReference>
<gene>
    <name evidence="2" type="ORF">Tco_0821996</name>
</gene>
<name>A0ABQ5AGG5_9ASTR</name>
<accession>A0ABQ5AGG5</accession>
<protein>
    <recommendedName>
        <fullName evidence="1">Reverse transcriptase domain-containing protein</fullName>
    </recommendedName>
</protein>
<dbReference type="PANTHER" id="PTHR24559">
    <property type="entry name" value="TRANSPOSON TY3-I GAG-POL POLYPROTEIN"/>
    <property type="match status" value="1"/>
</dbReference>
<dbReference type="Proteomes" id="UP001151760">
    <property type="component" value="Unassembled WGS sequence"/>
</dbReference>
<dbReference type="PANTHER" id="PTHR24559:SF444">
    <property type="entry name" value="REVERSE TRANSCRIPTASE DOMAIN-CONTAINING PROTEIN"/>
    <property type="match status" value="1"/>
</dbReference>
<organism evidence="2 3">
    <name type="scientific">Tanacetum coccineum</name>
    <dbReference type="NCBI Taxonomy" id="301880"/>
    <lineage>
        <taxon>Eukaryota</taxon>
        <taxon>Viridiplantae</taxon>
        <taxon>Streptophyta</taxon>
        <taxon>Embryophyta</taxon>
        <taxon>Tracheophyta</taxon>
        <taxon>Spermatophyta</taxon>
        <taxon>Magnoliopsida</taxon>
        <taxon>eudicotyledons</taxon>
        <taxon>Gunneridae</taxon>
        <taxon>Pentapetalae</taxon>
        <taxon>asterids</taxon>
        <taxon>campanulids</taxon>
        <taxon>Asterales</taxon>
        <taxon>Asteraceae</taxon>
        <taxon>Asteroideae</taxon>
        <taxon>Anthemideae</taxon>
        <taxon>Anthemidinae</taxon>
        <taxon>Tanacetum</taxon>
    </lineage>
</organism>
<evidence type="ECO:0000259" key="1">
    <source>
        <dbReference type="Pfam" id="PF00078"/>
    </source>
</evidence>
<dbReference type="SUPFAM" id="SSF56672">
    <property type="entry name" value="DNA/RNA polymerases"/>
    <property type="match status" value="1"/>
</dbReference>
<dbReference type="InterPro" id="IPR043128">
    <property type="entry name" value="Rev_trsase/Diguanyl_cyclase"/>
</dbReference>
<dbReference type="Gene3D" id="3.10.10.10">
    <property type="entry name" value="HIV Type 1 Reverse Transcriptase, subunit A, domain 1"/>
    <property type="match status" value="1"/>
</dbReference>
<dbReference type="EMBL" id="BQNB010012225">
    <property type="protein sequence ID" value="GJT00827.1"/>
    <property type="molecule type" value="Genomic_DNA"/>
</dbReference>
<feature type="domain" description="Reverse transcriptase" evidence="1">
    <location>
        <begin position="336"/>
        <end position="402"/>
    </location>
</feature>
<dbReference type="CDD" id="cd01647">
    <property type="entry name" value="RT_LTR"/>
    <property type="match status" value="1"/>
</dbReference>
<comment type="caution">
    <text evidence="2">The sequence shown here is derived from an EMBL/GenBank/DDBJ whole genome shotgun (WGS) entry which is preliminary data.</text>
</comment>
<sequence length="467" mass="52884">MSAKADPRVPLILGRPFLRTAHALIDVYEGEITLRNDDQSLTLKCGDAPSISYNNLESLKKVDLIDAACEIYSQEVLGFSDSVAYNNPSPYYDPIVSTSSPTLTPFDESDFLLFEEADAFIAIDDEPVSPVFNATYYDPEGDILILEALLNNDPLPPPNQGDYSPGIQKDLKVVEPKKSSLEYATSYEPKDELPEVELKELPPHLEYVFLEENNKLPVIISKDLSQDEKTSLINVLKNQKQAIAWKLSDIRGIDPEFCSHKILLEDDYEPSVQHQRRVNPKIHDVIKKEVEKLLDAGLIYPISDSPWVSPVHCVPKKGGMTVVKNEENELVPTRLVTGWRVCIDYRKLNEATCKDHFPLPFMDQMLERLAGNEFYCFLDGFSGYFQIPIDPKDQEKTTFTCPYGTFAYRLFGDSFSSCLANLDKMLKRCEDTKLALNWEKSHFMVKEGIVLGHKISRKGIEVDKDNA</sequence>
<evidence type="ECO:0000313" key="2">
    <source>
        <dbReference type="EMBL" id="GJT00827.1"/>
    </source>
</evidence>
<dbReference type="Pfam" id="PF00078">
    <property type="entry name" value="RVT_1"/>
    <property type="match status" value="1"/>
</dbReference>